<gene>
    <name evidence="3" type="ORF">BBIA_1935</name>
</gene>
<dbReference type="SUPFAM" id="SSF56349">
    <property type="entry name" value="DNA breaking-rejoining enzymes"/>
    <property type="match status" value="1"/>
</dbReference>
<dbReference type="Gene3D" id="1.10.443.10">
    <property type="entry name" value="Intergrase catalytic core"/>
    <property type="match status" value="1"/>
</dbReference>
<dbReference type="GO" id="GO:0006310">
    <property type="term" value="P:DNA recombination"/>
    <property type="evidence" value="ECO:0007669"/>
    <property type="project" value="UniProtKB-KW"/>
</dbReference>
<keyword evidence="4" id="KW-1185">Reference proteome</keyword>
<dbReference type="eggNOG" id="COG0582">
    <property type="taxonomic scope" value="Bacteria"/>
</dbReference>
<feature type="domain" description="Tyr recombinase" evidence="2">
    <location>
        <begin position="1"/>
        <end position="73"/>
    </location>
</feature>
<evidence type="ECO:0000256" key="1">
    <source>
        <dbReference type="ARBA" id="ARBA00023172"/>
    </source>
</evidence>
<dbReference type="Pfam" id="PF00589">
    <property type="entry name" value="Phage_integrase"/>
    <property type="match status" value="1"/>
</dbReference>
<reference evidence="3 4" key="1">
    <citation type="submission" date="2014-03" db="EMBL/GenBank/DDBJ databases">
        <title>Genomics of Bifidobacteria.</title>
        <authorList>
            <person name="Ventura M."/>
            <person name="Milani C."/>
            <person name="Lugli G.A."/>
        </authorList>
    </citation>
    <scope>NUCLEOTIDE SEQUENCE [LARGE SCALE GENOMIC DNA]</scope>
    <source>
        <strain evidence="3 4">DSM 23969</strain>
    </source>
</reference>
<dbReference type="InterPro" id="IPR013762">
    <property type="entry name" value="Integrase-like_cat_sf"/>
</dbReference>
<proteinExistence type="predicted"/>
<comment type="caution">
    <text evidence="3">The sequence shown here is derived from an EMBL/GenBank/DDBJ whole genome shotgun (WGS) entry which is preliminary data.</text>
</comment>
<dbReference type="EMBL" id="JGYN01000027">
    <property type="protein sequence ID" value="KFI48936.1"/>
    <property type="molecule type" value="Genomic_DNA"/>
</dbReference>
<dbReference type="GO" id="GO:0015074">
    <property type="term" value="P:DNA integration"/>
    <property type="evidence" value="ECO:0007669"/>
    <property type="project" value="InterPro"/>
</dbReference>
<dbReference type="PROSITE" id="PS51898">
    <property type="entry name" value="TYR_RECOMBINASE"/>
    <property type="match status" value="1"/>
</dbReference>
<organism evidence="3 4">
    <name type="scientific">Bifidobacterium biavatii DSM 23969</name>
    <dbReference type="NCBI Taxonomy" id="1437608"/>
    <lineage>
        <taxon>Bacteria</taxon>
        <taxon>Bacillati</taxon>
        <taxon>Actinomycetota</taxon>
        <taxon>Actinomycetes</taxon>
        <taxon>Bifidobacteriales</taxon>
        <taxon>Bifidobacteriaceae</taxon>
        <taxon>Bifidobacterium</taxon>
    </lineage>
</organism>
<keyword evidence="1" id="KW-0233">DNA recombination</keyword>
<dbReference type="GO" id="GO:0003677">
    <property type="term" value="F:DNA binding"/>
    <property type="evidence" value="ECO:0007669"/>
    <property type="project" value="InterPro"/>
</dbReference>
<protein>
    <submittedName>
        <fullName evidence="3">Site-specific recombinase, phage integrase family</fullName>
    </submittedName>
</protein>
<evidence type="ECO:0000313" key="4">
    <source>
        <dbReference type="Proteomes" id="UP000029108"/>
    </source>
</evidence>
<dbReference type="Proteomes" id="UP000029108">
    <property type="component" value="Unassembled WGS sequence"/>
</dbReference>
<sequence length="95" mass="10473">MRSSTERYNWNKALKAAGLPPVTIHSARHWTASMTARANMPDDARTAIMGHTSISMTNHYTHRDTASLAKLLGQAIPDLRDDTDVIDAEVVERAA</sequence>
<dbReference type="InterPro" id="IPR002104">
    <property type="entry name" value="Integrase_catalytic"/>
</dbReference>
<dbReference type="STRING" id="1437608.GCA_000771645_00022"/>
<evidence type="ECO:0000259" key="2">
    <source>
        <dbReference type="PROSITE" id="PS51898"/>
    </source>
</evidence>
<name>A0A086ZQY6_9BIFI</name>
<dbReference type="InterPro" id="IPR011010">
    <property type="entry name" value="DNA_brk_join_enz"/>
</dbReference>
<accession>A0A086ZQY6</accession>
<dbReference type="AlphaFoldDB" id="A0A086ZQY6"/>
<evidence type="ECO:0000313" key="3">
    <source>
        <dbReference type="EMBL" id="KFI48936.1"/>
    </source>
</evidence>